<organism evidence="3 4">
    <name type="scientific">Actinomyces denticolens</name>
    <dbReference type="NCBI Taxonomy" id="52767"/>
    <lineage>
        <taxon>Bacteria</taxon>
        <taxon>Bacillati</taxon>
        <taxon>Actinomycetota</taxon>
        <taxon>Actinomycetes</taxon>
        <taxon>Actinomycetales</taxon>
        <taxon>Actinomycetaceae</taxon>
        <taxon>Actinomyces</taxon>
    </lineage>
</organism>
<dbReference type="SUPFAM" id="SSF52540">
    <property type="entry name" value="P-loop containing nucleoside triphosphate hydrolases"/>
    <property type="match status" value="1"/>
</dbReference>
<dbReference type="CDD" id="cd01879">
    <property type="entry name" value="FeoB"/>
    <property type="match status" value="1"/>
</dbReference>
<sequence length="694" mass="73397">MSADHCGDSASCHCGASSTAVAAQDRRVALAGAPNAGKTSIYNALTGLRAKTGNYPGVTVARSQGRCVIDGTSLTIEDLPGAYSLEPISPDEQVVRDVLTGDHREVSTPDALIVVVDATTLRRGMTFVAEALALGLPTCLAVTMTDELARREGRLDVAALGEALGIPAVRVLGHRGMGIPELRERLAGVATWPRTPITPPSDPGELASWTDSILAAADYASPASDSTTAAIDRVLLHPVAGTIVFLAVMYFFFQSIFTWAAPFQDAIESGIGSLGELVHGRLDESHPLLGGLLADGLIGGVGAVLVFLPQIVIMFLIIAILEGVGYMSRAAFLMDRVMGKAGLEGRAFVALLSSFACAIPGIMATRTLPSAKDRLATMLAAPLMTCSARLPVYVIMISLLVDSEARIGPFGARGTIMFGLYLLGALSAMAVAWVAKRLTDRDGVLLPFYMEMPPYRLPRPRTVALMVWDACKGFLKKAGTIITLTTVVLWVLLNVPMRSDADFEAACARGAECSAIAAAVANPAASTVPGDDGEPITDADELDALLEAQRTSYTMDHSWAASIGRAVEPVFEPLGFDWRINVSVLSSLAARETFVATLGQISAAEDPEAPSAHLATMTYQEDTLTNRAGDPLFNPATLAAILVFFVYALQCMATAGAMRRETGTWKWPLVAYGYMFATAWVMAALARTIVAALL</sequence>
<dbReference type="Pfam" id="PF07664">
    <property type="entry name" value="FeoB_C"/>
    <property type="match status" value="1"/>
</dbReference>
<feature type="transmembrane region" description="Helical" evidence="1">
    <location>
        <begin position="375"/>
        <end position="401"/>
    </location>
</feature>
<dbReference type="Proteomes" id="UP000184390">
    <property type="component" value="Unassembled WGS sequence"/>
</dbReference>
<name>A0ABY1IHP1_9ACTO</name>
<keyword evidence="1" id="KW-1133">Transmembrane helix</keyword>
<feature type="domain" description="FeoB-type G" evidence="2">
    <location>
        <begin position="25"/>
        <end position="192"/>
    </location>
</feature>
<evidence type="ECO:0000256" key="1">
    <source>
        <dbReference type="SAM" id="Phobius"/>
    </source>
</evidence>
<gene>
    <name evidence="3" type="ORF">SAMN05216246_11422</name>
</gene>
<feature type="transmembrane region" description="Helical" evidence="1">
    <location>
        <begin position="474"/>
        <end position="493"/>
    </location>
</feature>
<dbReference type="InterPro" id="IPR050860">
    <property type="entry name" value="FeoB_GTPase"/>
</dbReference>
<proteinExistence type="predicted"/>
<dbReference type="InterPro" id="IPR027417">
    <property type="entry name" value="P-loop_NTPase"/>
</dbReference>
<evidence type="ECO:0000313" key="3">
    <source>
        <dbReference type="EMBL" id="SHJ18971.1"/>
    </source>
</evidence>
<dbReference type="PRINTS" id="PR00326">
    <property type="entry name" value="GTP1OBG"/>
</dbReference>
<feature type="transmembrane region" description="Helical" evidence="1">
    <location>
        <begin position="234"/>
        <end position="253"/>
    </location>
</feature>
<feature type="transmembrane region" description="Helical" evidence="1">
    <location>
        <begin position="345"/>
        <end position="363"/>
    </location>
</feature>
<keyword evidence="1" id="KW-0472">Membrane</keyword>
<dbReference type="InterPro" id="IPR011640">
    <property type="entry name" value="Fe2_transport_prot_B_C"/>
</dbReference>
<dbReference type="InterPro" id="IPR030389">
    <property type="entry name" value="G_FEOB_dom"/>
</dbReference>
<dbReference type="EMBL" id="FQYL01000014">
    <property type="protein sequence ID" value="SHJ18971.1"/>
    <property type="molecule type" value="Genomic_DNA"/>
</dbReference>
<protein>
    <submittedName>
        <fullName evidence="3">Ferrous iron transport protein B</fullName>
    </submittedName>
</protein>
<keyword evidence="4" id="KW-1185">Reference proteome</keyword>
<feature type="transmembrane region" description="Helical" evidence="1">
    <location>
        <begin position="297"/>
        <end position="324"/>
    </location>
</feature>
<dbReference type="Gene3D" id="3.40.50.300">
    <property type="entry name" value="P-loop containing nucleotide triphosphate hydrolases"/>
    <property type="match status" value="1"/>
</dbReference>
<dbReference type="InterPro" id="IPR011642">
    <property type="entry name" value="Gate_dom"/>
</dbReference>
<evidence type="ECO:0000313" key="4">
    <source>
        <dbReference type="Proteomes" id="UP000184390"/>
    </source>
</evidence>
<feature type="transmembrane region" description="Helical" evidence="1">
    <location>
        <begin position="413"/>
        <end position="435"/>
    </location>
</feature>
<keyword evidence="1" id="KW-0812">Transmembrane</keyword>
<dbReference type="PROSITE" id="PS51711">
    <property type="entry name" value="G_FEOB"/>
    <property type="match status" value="1"/>
</dbReference>
<accession>A0ABY1IHP1</accession>
<dbReference type="RefSeq" id="WP_073454107.1">
    <property type="nucleotide sequence ID" value="NZ_FQYL01000014.1"/>
</dbReference>
<feature type="transmembrane region" description="Helical" evidence="1">
    <location>
        <begin position="636"/>
        <end position="657"/>
    </location>
</feature>
<reference evidence="3 4" key="1">
    <citation type="submission" date="2016-11" db="EMBL/GenBank/DDBJ databases">
        <authorList>
            <person name="Varghese N."/>
            <person name="Submissions S."/>
        </authorList>
    </citation>
    <scope>NUCLEOTIDE SEQUENCE [LARGE SCALE GENOMIC DNA]</scope>
    <source>
        <strain evidence="3 4">PA</strain>
    </source>
</reference>
<dbReference type="PANTHER" id="PTHR43185">
    <property type="entry name" value="FERROUS IRON TRANSPORT PROTEIN B"/>
    <property type="match status" value="1"/>
</dbReference>
<dbReference type="Pfam" id="PF07670">
    <property type="entry name" value="Gate"/>
    <property type="match status" value="2"/>
</dbReference>
<dbReference type="Pfam" id="PF02421">
    <property type="entry name" value="FeoB_N"/>
    <property type="match status" value="1"/>
</dbReference>
<evidence type="ECO:0000259" key="2">
    <source>
        <dbReference type="PROSITE" id="PS51711"/>
    </source>
</evidence>
<comment type="caution">
    <text evidence="3">The sequence shown here is derived from an EMBL/GenBank/DDBJ whole genome shotgun (WGS) entry which is preliminary data.</text>
</comment>
<dbReference type="PANTHER" id="PTHR43185:SF1">
    <property type="entry name" value="FE(2+) TRANSPORTER FEOB"/>
    <property type="match status" value="1"/>
</dbReference>
<dbReference type="InterPro" id="IPR006073">
    <property type="entry name" value="GTP-bd"/>
</dbReference>
<feature type="transmembrane region" description="Helical" evidence="1">
    <location>
        <begin position="669"/>
        <end position="693"/>
    </location>
</feature>